<sequence>MSARDMKRYGTYWLLGWPDDVHRSSDLAQVDIARRVRRGLELTPQMLRLAWRHRRDVHLRAKHEAAQRLALYFCGGNCETYASYLLTATQRWSLEKCVLAMRQARRQATNAHYDGQRFAPTIARHRAMILEPQEEDESRTAELLARCIDTSVDRVRIHTYRSLDRSSRSDAKARDRDALRTALCEPITLAGPKDRHKCDEVFAQLYLESPWLAEALTYLWRAARVNVEKSGTFVLPPLVLAGPPGCGKTHLAERLGEVSGCAPLRLDMSSITASFIVTGAEYTWASASAGRPIEHIAETQIANPIVILDEIDKRAHGANGGDAATALLPLLERSTAAAYQSPYLEAPVDLSHVSWILCVNDVACLPRPLRDRVRVVQCPMPEGAHLRDLVARILGEDVDPAILETATDAVAGGRSLRWLSRLADQLRAIADAPVLH</sequence>
<protein>
    <submittedName>
        <fullName evidence="2">ATPase family associated with various cellular activities (AAA)</fullName>
    </submittedName>
</protein>
<dbReference type="InterPro" id="IPR027065">
    <property type="entry name" value="Lon_Prtase"/>
</dbReference>
<dbReference type="GO" id="GO:0003697">
    <property type="term" value="F:single-stranded DNA binding"/>
    <property type="evidence" value="ECO:0007669"/>
    <property type="project" value="TreeGrafter"/>
</dbReference>
<gene>
    <name evidence="2" type="ORF">SAMN05421853_11443</name>
</gene>
<dbReference type="GO" id="GO:0004252">
    <property type="term" value="F:serine-type endopeptidase activity"/>
    <property type="evidence" value="ECO:0007669"/>
    <property type="project" value="InterPro"/>
</dbReference>
<dbReference type="RefSeq" id="WP_093014707.1">
    <property type="nucleotide sequence ID" value="NZ_FOXV01000014.1"/>
</dbReference>
<dbReference type="Proteomes" id="UP000243106">
    <property type="component" value="Unassembled WGS sequence"/>
</dbReference>
<reference evidence="3" key="1">
    <citation type="submission" date="2016-10" db="EMBL/GenBank/DDBJ databases">
        <authorList>
            <person name="Varghese N."/>
            <person name="Submissions S."/>
        </authorList>
    </citation>
    <scope>NUCLEOTIDE SEQUENCE [LARGE SCALE GENOMIC DNA]</scope>
    <source>
        <strain evidence="3">JCM 10271</strain>
    </source>
</reference>
<evidence type="ECO:0000313" key="2">
    <source>
        <dbReference type="EMBL" id="SFQ62770.1"/>
    </source>
</evidence>
<accession>A0A1I6A2C3</accession>
<dbReference type="Gene3D" id="3.40.50.300">
    <property type="entry name" value="P-loop containing nucleotide triphosphate hydrolases"/>
    <property type="match status" value="1"/>
</dbReference>
<dbReference type="EMBL" id="FOXV01000014">
    <property type="protein sequence ID" value="SFQ62770.1"/>
    <property type="molecule type" value="Genomic_DNA"/>
</dbReference>
<dbReference type="InterPro" id="IPR003959">
    <property type="entry name" value="ATPase_AAA_core"/>
</dbReference>
<dbReference type="GO" id="GO:0004176">
    <property type="term" value="F:ATP-dependent peptidase activity"/>
    <property type="evidence" value="ECO:0007669"/>
    <property type="project" value="InterPro"/>
</dbReference>
<dbReference type="GO" id="GO:0005524">
    <property type="term" value="F:ATP binding"/>
    <property type="evidence" value="ECO:0007669"/>
    <property type="project" value="InterPro"/>
</dbReference>
<evidence type="ECO:0000313" key="3">
    <source>
        <dbReference type="Proteomes" id="UP000243106"/>
    </source>
</evidence>
<dbReference type="InterPro" id="IPR003593">
    <property type="entry name" value="AAA+_ATPase"/>
</dbReference>
<dbReference type="InterPro" id="IPR027417">
    <property type="entry name" value="P-loop_NTPase"/>
</dbReference>
<evidence type="ECO:0000259" key="1">
    <source>
        <dbReference type="SMART" id="SM00382"/>
    </source>
</evidence>
<feature type="domain" description="AAA+ ATPase" evidence="1">
    <location>
        <begin position="234"/>
        <end position="379"/>
    </location>
</feature>
<dbReference type="AlphaFoldDB" id="A0A1I6A2C3"/>
<dbReference type="STRING" id="93684.SAMN05421853_11443"/>
<dbReference type="GO" id="GO:0051131">
    <property type="term" value="P:chaperone-mediated protein complex assembly"/>
    <property type="evidence" value="ECO:0007669"/>
    <property type="project" value="TreeGrafter"/>
</dbReference>
<dbReference type="GO" id="GO:0006515">
    <property type="term" value="P:protein quality control for misfolded or incompletely synthesized proteins"/>
    <property type="evidence" value="ECO:0007669"/>
    <property type="project" value="TreeGrafter"/>
</dbReference>
<dbReference type="GO" id="GO:0016887">
    <property type="term" value="F:ATP hydrolysis activity"/>
    <property type="evidence" value="ECO:0007669"/>
    <property type="project" value="InterPro"/>
</dbReference>
<proteinExistence type="predicted"/>
<dbReference type="GO" id="GO:0007005">
    <property type="term" value="P:mitochondrion organization"/>
    <property type="evidence" value="ECO:0007669"/>
    <property type="project" value="TreeGrafter"/>
</dbReference>
<keyword evidence="3" id="KW-1185">Reference proteome</keyword>
<dbReference type="SUPFAM" id="SSF52540">
    <property type="entry name" value="P-loop containing nucleoside triphosphate hydrolases"/>
    <property type="match status" value="1"/>
</dbReference>
<dbReference type="SMART" id="SM00382">
    <property type="entry name" value="AAA"/>
    <property type="match status" value="1"/>
</dbReference>
<dbReference type="Pfam" id="PF00004">
    <property type="entry name" value="AAA"/>
    <property type="match status" value="1"/>
</dbReference>
<dbReference type="PANTHER" id="PTHR43718:SF2">
    <property type="entry name" value="LON PROTEASE HOMOLOG, MITOCHONDRIAL"/>
    <property type="match status" value="1"/>
</dbReference>
<organism evidence="2 3">
    <name type="scientific">Roseivivax halotolerans</name>
    <dbReference type="NCBI Taxonomy" id="93684"/>
    <lineage>
        <taxon>Bacteria</taxon>
        <taxon>Pseudomonadati</taxon>
        <taxon>Pseudomonadota</taxon>
        <taxon>Alphaproteobacteria</taxon>
        <taxon>Rhodobacterales</taxon>
        <taxon>Roseobacteraceae</taxon>
        <taxon>Roseivivax</taxon>
    </lineage>
</organism>
<name>A0A1I6A2C3_9RHOB</name>
<dbReference type="PANTHER" id="PTHR43718">
    <property type="entry name" value="LON PROTEASE"/>
    <property type="match status" value="1"/>
</dbReference>